<dbReference type="SMART" id="SM00494">
    <property type="entry name" value="ChtBD2"/>
    <property type="match status" value="1"/>
</dbReference>
<evidence type="ECO:0000313" key="11">
    <source>
        <dbReference type="Proteomes" id="UP001652582"/>
    </source>
</evidence>
<dbReference type="InterPro" id="IPR002557">
    <property type="entry name" value="Chitin-bd_dom"/>
</dbReference>
<dbReference type="InterPro" id="IPR001579">
    <property type="entry name" value="Glyco_hydro_18_chit_AS"/>
</dbReference>
<protein>
    <submittedName>
        <fullName evidence="12">Chitinase-3-like protein 1</fullName>
    </submittedName>
</protein>
<name>A0ABM3LPE7_BICAN</name>
<dbReference type="PROSITE" id="PS01095">
    <property type="entry name" value="GH18_1"/>
    <property type="match status" value="1"/>
</dbReference>
<dbReference type="PROSITE" id="PS51910">
    <property type="entry name" value="GH18_2"/>
    <property type="match status" value="1"/>
</dbReference>
<evidence type="ECO:0000256" key="7">
    <source>
        <dbReference type="SAM" id="MobiDB-lite"/>
    </source>
</evidence>
<dbReference type="InterPro" id="IPR001223">
    <property type="entry name" value="Glyco_hydro18_cat"/>
</dbReference>
<comment type="similarity">
    <text evidence="1">Belongs to the glycosyl hydrolase 18 family. Chitinase class II subfamily.</text>
</comment>
<evidence type="ECO:0000256" key="8">
    <source>
        <dbReference type="SAM" id="SignalP"/>
    </source>
</evidence>
<sequence>MAKLNLFVLCVLAAWCGYVSAKEKVVMCYYGTWATYRNGDGQFNVDHINTDLCTHLIYTFVGINDQGTVISLDPWLDLPDNWGRDNFRKFNALKQQKPSLKTLLAVGGYNEGSAKYSRMAANPTLRQNFITSATKMLLTYGFDGFDLDWEYPNRRDTVYGRADIDNFTTLTKELRAEFDKHGLLLSAAVAAVGSVAVLSYDVPAFTQYVDYVNLMTYDLYGAWDSVTGHNAGLHKGLGDENVAKGNVFSVDLALEWWLQQGCPADKLVLGVPLYGRTFRLTNANNNGVRAPASGAGIAGTWTATSGFLGYNEFCLKLKTENWDVRYDHLAKVPYAVQGNNWVSYDDPASIAAKIQHALQYNIAGAMVWSIETDDFRGKCAGDFPLLRAVNEALGKYSGNNNPAPTTTTTTTPRPAATTTTTTPRPAVTTTTTTPRPAVTSTTTTPRPAATTTTTTPRPAATTTTTTPRPAVTTTPTVPSTSVCKQAGHNPNPDDCHSYYVCVHGGSGKFIAHLMRCPANLHWDQQNVLCNYADIAKCKV</sequence>
<feature type="domain" description="GH18" evidence="10">
    <location>
        <begin position="24"/>
        <end position="396"/>
    </location>
</feature>
<dbReference type="InterPro" id="IPR017853">
    <property type="entry name" value="GH"/>
</dbReference>
<reference evidence="11" key="1">
    <citation type="submission" date="2025-05" db="UniProtKB">
        <authorList>
            <consortium name="RefSeq"/>
        </authorList>
    </citation>
    <scope>NUCLEOTIDE SEQUENCE [LARGE SCALE GENOMIC DNA]</scope>
</reference>
<dbReference type="Pfam" id="PF00704">
    <property type="entry name" value="Glyco_hydro_18"/>
    <property type="match status" value="1"/>
</dbReference>
<dbReference type="PANTHER" id="PTHR11177">
    <property type="entry name" value="CHITINASE"/>
    <property type="match status" value="1"/>
</dbReference>
<gene>
    <name evidence="12" type="primary">LOC128198642</name>
</gene>
<proteinExistence type="inferred from homology"/>
<dbReference type="InterPro" id="IPR029070">
    <property type="entry name" value="Chitinase_insertion_sf"/>
</dbReference>
<evidence type="ECO:0000256" key="1">
    <source>
        <dbReference type="ARBA" id="ARBA00009121"/>
    </source>
</evidence>
<evidence type="ECO:0000256" key="2">
    <source>
        <dbReference type="ARBA" id="ARBA00022669"/>
    </source>
</evidence>
<keyword evidence="8" id="KW-0732">Signal</keyword>
<keyword evidence="3 6" id="KW-0378">Hydrolase</keyword>
<dbReference type="SMART" id="SM00636">
    <property type="entry name" value="Glyco_18"/>
    <property type="match status" value="1"/>
</dbReference>
<feature type="compositionally biased region" description="Low complexity" evidence="7">
    <location>
        <begin position="402"/>
        <end position="480"/>
    </location>
</feature>
<evidence type="ECO:0000259" key="10">
    <source>
        <dbReference type="PROSITE" id="PS51910"/>
    </source>
</evidence>
<dbReference type="Pfam" id="PF01607">
    <property type="entry name" value="CBM_14"/>
    <property type="match status" value="1"/>
</dbReference>
<keyword evidence="2" id="KW-0147">Chitin-binding</keyword>
<evidence type="ECO:0000256" key="4">
    <source>
        <dbReference type="ARBA" id="ARBA00023157"/>
    </source>
</evidence>
<keyword evidence="11" id="KW-1185">Reference proteome</keyword>
<evidence type="ECO:0000256" key="6">
    <source>
        <dbReference type="RuleBase" id="RU000489"/>
    </source>
</evidence>
<evidence type="ECO:0000256" key="5">
    <source>
        <dbReference type="ARBA" id="ARBA00023295"/>
    </source>
</evidence>
<dbReference type="SUPFAM" id="SSF57625">
    <property type="entry name" value="Invertebrate chitin-binding proteins"/>
    <property type="match status" value="1"/>
</dbReference>
<feature type="region of interest" description="Disordered" evidence="7">
    <location>
        <begin position="395"/>
        <end position="482"/>
    </location>
</feature>
<feature type="domain" description="Chitin-binding type-2" evidence="9">
    <location>
        <begin position="480"/>
        <end position="539"/>
    </location>
</feature>
<dbReference type="InterPro" id="IPR036508">
    <property type="entry name" value="Chitin-bd_dom_sf"/>
</dbReference>
<dbReference type="Gene3D" id="2.170.140.10">
    <property type="entry name" value="Chitin binding domain"/>
    <property type="match status" value="1"/>
</dbReference>
<dbReference type="PROSITE" id="PS50940">
    <property type="entry name" value="CHIT_BIND_II"/>
    <property type="match status" value="1"/>
</dbReference>
<feature type="signal peptide" evidence="8">
    <location>
        <begin position="1"/>
        <end position="21"/>
    </location>
</feature>
<dbReference type="InterPro" id="IPR011583">
    <property type="entry name" value="Chitinase_II/V-like_cat"/>
</dbReference>
<evidence type="ECO:0000313" key="12">
    <source>
        <dbReference type="RefSeq" id="XP_052740937.1"/>
    </source>
</evidence>
<dbReference type="SUPFAM" id="SSF54556">
    <property type="entry name" value="Chitinase insertion domain"/>
    <property type="match status" value="1"/>
</dbReference>
<dbReference type="PANTHER" id="PTHR11177:SF360">
    <property type="entry name" value="CHITINASE 4-RELATED"/>
    <property type="match status" value="1"/>
</dbReference>
<dbReference type="Gene3D" id="3.20.20.80">
    <property type="entry name" value="Glycosidases"/>
    <property type="match status" value="1"/>
</dbReference>
<dbReference type="SUPFAM" id="SSF51445">
    <property type="entry name" value="(Trans)glycosidases"/>
    <property type="match status" value="1"/>
</dbReference>
<dbReference type="GeneID" id="128198642"/>
<dbReference type="CDD" id="cd02872">
    <property type="entry name" value="GH18_chitolectin_chitotriosidase"/>
    <property type="match status" value="1"/>
</dbReference>
<dbReference type="RefSeq" id="XP_052740937.1">
    <property type="nucleotide sequence ID" value="XM_052884977.1"/>
</dbReference>
<reference evidence="12" key="2">
    <citation type="submission" date="2025-08" db="UniProtKB">
        <authorList>
            <consortium name="RefSeq"/>
        </authorList>
    </citation>
    <scope>IDENTIFICATION</scope>
</reference>
<dbReference type="InterPro" id="IPR050314">
    <property type="entry name" value="Glycosyl_Hydrlase_18"/>
</dbReference>
<dbReference type="Gene3D" id="3.10.50.10">
    <property type="match status" value="1"/>
</dbReference>
<accession>A0ABM3LPE7</accession>
<evidence type="ECO:0000256" key="3">
    <source>
        <dbReference type="ARBA" id="ARBA00022801"/>
    </source>
</evidence>
<feature type="chain" id="PRO_5047518375" evidence="8">
    <location>
        <begin position="22"/>
        <end position="539"/>
    </location>
</feature>
<keyword evidence="4" id="KW-1015">Disulfide bond</keyword>
<organism evidence="11 12">
    <name type="scientific">Bicyclus anynana</name>
    <name type="common">Squinting bush brown butterfly</name>
    <dbReference type="NCBI Taxonomy" id="110368"/>
    <lineage>
        <taxon>Eukaryota</taxon>
        <taxon>Metazoa</taxon>
        <taxon>Ecdysozoa</taxon>
        <taxon>Arthropoda</taxon>
        <taxon>Hexapoda</taxon>
        <taxon>Insecta</taxon>
        <taxon>Pterygota</taxon>
        <taxon>Neoptera</taxon>
        <taxon>Endopterygota</taxon>
        <taxon>Lepidoptera</taxon>
        <taxon>Glossata</taxon>
        <taxon>Ditrysia</taxon>
        <taxon>Papilionoidea</taxon>
        <taxon>Nymphalidae</taxon>
        <taxon>Satyrinae</taxon>
        <taxon>Satyrini</taxon>
        <taxon>Mycalesina</taxon>
        <taxon>Bicyclus</taxon>
    </lineage>
</organism>
<keyword evidence="5 6" id="KW-0326">Glycosidase</keyword>
<dbReference type="Proteomes" id="UP001652582">
    <property type="component" value="Chromosome 2"/>
</dbReference>
<evidence type="ECO:0000259" key="9">
    <source>
        <dbReference type="PROSITE" id="PS50940"/>
    </source>
</evidence>